<evidence type="ECO:0000313" key="2">
    <source>
        <dbReference type="EMBL" id="TDU30964.1"/>
    </source>
</evidence>
<accession>A0A4S3K2D5</accession>
<comment type="caution">
    <text evidence="2">The sequence shown here is derived from an EMBL/GenBank/DDBJ whole genome shotgun (WGS) entry which is preliminary data.</text>
</comment>
<proteinExistence type="predicted"/>
<dbReference type="Pfam" id="PF07110">
    <property type="entry name" value="EthD"/>
    <property type="match status" value="1"/>
</dbReference>
<dbReference type="NCBIfam" id="TIGR02118">
    <property type="entry name" value="EthD family reductase"/>
    <property type="match status" value="1"/>
</dbReference>
<dbReference type="Proteomes" id="UP000295341">
    <property type="component" value="Unassembled WGS sequence"/>
</dbReference>
<sequence>MIKLVYCLTRRPDVTPERFHTYWLEKHGPKVRERKAALRALKYIQSHTVEPELNGLLQASRGMQPPYDGITEVWWDSADTLKAAIGTPEGAKAMQDLLDDESTFIEFSTSRLFITEEHSIF</sequence>
<dbReference type="Gene3D" id="3.30.70.100">
    <property type="match status" value="1"/>
</dbReference>
<organism evidence="2 3">
    <name type="scientific">Panacagrimonas perspica</name>
    <dbReference type="NCBI Taxonomy" id="381431"/>
    <lineage>
        <taxon>Bacteria</taxon>
        <taxon>Pseudomonadati</taxon>
        <taxon>Pseudomonadota</taxon>
        <taxon>Gammaproteobacteria</taxon>
        <taxon>Nevskiales</taxon>
        <taxon>Nevskiaceae</taxon>
        <taxon>Panacagrimonas</taxon>
    </lineage>
</organism>
<dbReference type="RefSeq" id="WP_133879595.1">
    <property type="nucleotide sequence ID" value="NZ_MWIN01000022.1"/>
</dbReference>
<dbReference type="EMBL" id="SOBT01000008">
    <property type="protein sequence ID" value="TDU30964.1"/>
    <property type="molecule type" value="Genomic_DNA"/>
</dbReference>
<dbReference type="AlphaFoldDB" id="A0A4S3K2D5"/>
<keyword evidence="3" id="KW-1185">Reference proteome</keyword>
<evidence type="ECO:0000313" key="3">
    <source>
        <dbReference type="Proteomes" id="UP000295341"/>
    </source>
</evidence>
<dbReference type="SUPFAM" id="SSF54909">
    <property type="entry name" value="Dimeric alpha+beta barrel"/>
    <property type="match status" value="1"/>
</dbReference>
<protein>
    <submittedName>
        <fullName evidence="2">Uncharacterized protein (TIGR02118 family)</fullName>
    </submittedName>
</protein>
<dbReference type="InterPro" id="IPR009799">
    <property type="entry name" value="EthD_dom"/>
</dbReference>
<gene>
    <name evidence="2" type="ORF">DFR24_0322</name>
</gene>
<dbReference type="OrthoDB" id="6369070at2"/>
<dbReference type="GO" id="GO:0016491">
    <property type="term" value="F:oxidoreductase activity"/>
    <property type="evidence" value="ECO:0007669"/>
    <property type="project" value="InterPro"/>
</dbReference>
<evidence type="ECO:0000259" key="1">
    <source>
        <dbReference type="Pfam" id="PF07110"/>
    </source>
</evidence>
<name>A0A4S3K2D5_9GAMM</name>
<feature type="domain" description="EthD" evidence="1">
    <location>
        <begin position="11"/>
        <end position="108"/>
    </location>
</feature>
<dbReference type="InterPro" id="IPR011008">
    <property type="entry name" value="Dimeric_a/b-barrel"/>
</dbReference>
<reference evidence="2 3" key="1">
    <citation type="submission" date="2019-03" db="EMBL/GenBank/DDBJ databases">
        <title>Genomic Encyclopedia of Type Strains, Phase IV (KMG-IV): sequencing the most valuable type-strain genomes for metagenomic binning, comparative biology and taxonomic classification.</title>
        <authorList>
            <person name="Goeker M."/>
        </authorList>
    </citation>
    <scope>NUCLEOTIDE SEQUENCE [LARGE SCALE GENOMIC DNA]</scope>
    <source>
        <strain evidence="2 3">DSM 26377</strain>
    </source>
</reference>